<feature type="binding site" evidence="17">
    <location>
        <position position="832"/>
    </location>
    <ligand>
        <name>Mn(2+)</name>
        <dbReference type="ChEBI" id="CHEBI:29035"/>
        <label>4</label>
    </ligand>
</feature>
<feature type="binding site" evidence="17">
    <location>
        <position position="242"/>
    </location>
    <ligand>
        <name>ATP</name>
        <dbReference type="ChEBI" id="CHEBI:30616"/>
        <label>1</label>
    </ligand>
</feature>
<dbReference type="InterPro" id="IPR011607">
    <property type="entry name" value="MGS-like_dom"/>
</dbReference>
<feature type="binding site" evidence="17">
    <location>
        <position position="832"/>
    </location>
    <ligand>
        <name>Mg(2+)</name>
        <dbReference type="ChEBI" id="CHEBI:18420"/>
        <label>3</label>
    </ligand>
</feature>
<evidence type="ECO:0000256" key="16">
    <source>
        <dbReference type="ARBA" id="ARBA00060037"/>
    </source>
</evidence>
<feature type="binding site" evidence="17">
    <location>
        <position position="298"/>
    </location>
    <ligand>
        <name>ATP</name>
        <dbReference type="ChEBI" id="CHEBI:30616"/>
        <label>1</label>
    </ligand>
</feature>
<feature type="domain" description="MGS-like" evidence="19">
    <location>
        <begin position="930"/>
        <end position="1068"/>
    </location>
</feature>
<dbReference type="SMART" id="SM00851">
    <property type="entry name" value="MGS"/>
    <property type="match status" value="1"/>
</dbReference>
<dbReference type="Pfam" id="PF25596">
    <property type="entry name" value="CPSase_L_D1"/>
    <property type="match status" value="2"/>
</dbReference>
<dbReference type="UniPathway" id="UPA00070">
    <property type="reaction ID" value="UER00115"/>
</dbReference>
<comment type="pathway">
    <text evidence="17">Pyrimidine metabolism; UMP biosynthesis via de novo pathway; (S)-dihydroorotate from bicarbonate: step 1/3.</text>
</comment>
<feature type="binding site" evidence="17">
    <location>
        <position position="778"/>
    </location>
    <ligand>
        <name>ATP</name>
        <dbReference type="ChEBI" id="CHEBI:30616"/>
        <label>2</label>
    </ligand>
</feature>
<dbReference type="EMBL" id="MSDU01000014">
    <property type="protein sequence ID" value="OLN22843.1"/>
    <property type="molecule type" value="Genomic_DNA"/>
</dbReference>
<keyword evidence="12 17" id="KW-0665">Pyrimidine biosynthesis</keyword>
<feature type="binding site" evidence="17">
    <location>
        <position position="284"/>
    </location>
    <ligand>
        <name>Mn(2+)</name>
        <dbReference type="ChEBI" id="CHEBI:29035"/>
        <label>1</label>
    </ligand>
</feature>
<dbReference type="FunFam" id="3.30.470.20:FF:000001">
    <property type="entry name" value="Carbamoyl-phosphate synthase large chain"/>
    <property type="match status" value="1"/>
</dbReference>
<feature type="binding site" evidence="17">
    <location>
        <position position="284"/>
    </location>
    <ligand>
        <name>ATP</name>
        <dbReference type="ChEBI" id="CHEBI:30616"/>
        <label>1</label>
    </ligand>
</feature>
<dbReference type="Gene3D" id="3.30.1490.20">
    <property type="entry name" value="ATP-grasp fold, A domain"/>
    <property type="match status" value="1"/>
</dbReference>
<dbReference type="GO" id="GO:0004087">
    <property type="term" value="F:carbamoyl-phosphate synthase (ammonia) activity"/>
    <property type="evidence" value="ECO:0007669"/>
    <property type="project" value="UniProtKB-EC"/>
</dbReference>
<feature type="binding site" evidence="17">
    <location>
        <position position="298"/>
    </location>
    <ligand>
        <name>Mg(2+)</name>
        <dbReference type="ChEBI" id="CHEBI:18420"/>
        <label>1</label>
    </ligand>
</feature>
<comment type="catalytic activity">
    <reaction evidence="14 17">
        <text>hydrogencarbonate + NH4(+) + 2 ATP = carbamoyl phosphate + 2 ADP + phosphate + 2 H(+)</text>
        <dbReference type="Rhea" id="RHEA:18029"/>
        <dbReference type="ChEBI" id="CHEBI:15378"/>
        <dbReference type="ChEBI" id="CHEBI:17544"/>
        <dbReference type="ChEBI" id="CHEBI:28938"/>
        <dbReference type="ChEBI" id="CHEBI:30616"/>
        <dbReference type="ChEBI" id="CHEBI:43474"/>
        <dbReference type="ChEBI" id="CHEBI:58228"/>
        <dbReference type="ChEBI" id="CHEBI:456216"/>
        <dbReference type="EC" id="6.3.4.16"/>
    </reaction>
</comment>
<sequence>MPKRTDINSILVIGSGPIVIGQAAEFDYAGTQACLALKEEGYRVILINSNPATIMTDTEVADAVYIEPITLDFVRRIIQKERPDAILPTLGGQTGLNMAVELANAGVLEEYNVEVLGTKLSAIEQAEDRELFRTLMNDLNEPVPESEIIHTLQEAYDFVEQIGFPVIVRPAYTLGGTGGGICANEEELIETVTNGLKQSPVTQCLLEKSIAGFKEIEYEVMRDSNDNAIVVCNMENIDPVGVHTGDSIVVAPSQTLTDREYQMLRNTSLKIIRALGIEGGCNVQLALDPYSFQYYIIEVNPRVSRSSALASKATGYPIAKLAAKIAVGLTLDEMMNPVTGKTYACFEPALDYIVSKIPRWPFDKFEHANRTLGTQMKATGEVMAIGRTFEESMLKAVRSLESGVYHLSLDELADKDDSFIEKRIRKAGDERLFYLGEALRRGVTIETIHEWSQIDLFFLKKFENIVRFEKEVENNPFHVETAKKAKELGFADKTIAKAWGTKEKEIYDWRKENGITPVYKTVDTCAAEFESETPYYYGTYEEENESIVTDRKSVVVLGSGPIRIGQGVEFDYATVHSVWALKEAGYEAIIINNNPETVSTDFSISDKLYFEPLTIEDVMHIIDLEKPEGVVVQFGGQTAINLAAQLVEHGVKILGTSLEDVDRAENRNKFEQALQELDIPQPLGKTAFSVEAAVEIANSIGYPVLVRPSYVLGGRAMEIVYKEAELLQYMRNAVKVNPEHPVLIDRYLTGKEIEVDAISDGTDVVIPGIMEHIERAGVHSGDSIAVYPPQKLTEAQKEKIIKYTTKLAKGLNIIGLLNIQYVISKGEVFVIEVNPRSSRTVPFLSKITNVPMANIATKAIMGQSLKEMGYESGLVPEKEGVYVKVPVFSFAKLRRVDTTLGPEMKSTGEVMGKDSTVEKALYKGLVASGMKIPTKGAVLLTVADKDKEEALAIAKRFHNIGFQLLATHGTANLIREAGVPVETVAKIGAKGPDMLDTIRGGEAQFIINTLTKGKQPARDGFRIRRESVENGIPCLTSLDTTTAILEVLESMIFNAEAMPKPALEAIHS</sequence>
<feature type="binding site" evidence="17">
    <location>
        <position position="243"/>
    </location>
    <ligand>
        <name>ATP</name>
        <dbReference type="ChEBI" id="CHEBI:30616"/>
        <label>1</label>
    </ligand>
</feature>
<dbReference type="Gene3D" id="3.30.470.20">
    <property type="entry name" value="ATP-grasp fold, B domain"/>
    <property type="match status" value="2"/>
</dbReference>
<evidence type="ECO:0000256" key="1">
    <source>
        <dbReference type="ARBA" id="ARBA00001936"/>
    </source>
</evidence>
<dbReference type="FunFam" id="1.10.1030.10:FF:000002">
    <property type="entry name" value="Carbamoyl-phosphate synthase large chain"/>
    <property type="match status" value="1"/>
</dbReference>
<proteinExistence type="inferred from homology"/>
<feature type="region of interest" description="Carbamoyl phosphate synthetic domain" evidence="17">
    <location>
        <begin position="547"/>
        <end position="929"/>
    </location>
</feature>
<dbReference type="AlphaFoldDB" id="A0A1Q8Q675"/>
<evidence type="ECO:0000256" key="17">
    <source>
        <dbReference type="HAMAP-Rule" id="MF_01210"/>
    </source>
</evidence>
<feature type="binding site" evidence="17">
    <location>
        <position position="832"/>
    </location>
    <ligand>
        <name>Mg(2+)</name>
        <dbReference type="ChEBI" id="CHEBI:18420"/>
        <label>4</label>
    </ligand>
</feature>
<feature type="binding site" evidence="17">
    <location>
        <position position="300"/>
    </location>
    <ligand>
        <name>Mg(2+)</name>
        <dbReference type="ChEBI" id="CHEBI:18420"/>
        <label>2</label>
    </ligand>
</feature>
<reference evidence="20 21" key="1">
    <citation type="submission" date="2016-12" db="EMBL/GenBank/DDBJ databases">
        <title>Domibacillus antri genome sequencing.</title>
        <authorList>
            <person name="Verma A."/>
            <person name="Krishnamurthi S."/>
        </authorList>
    </citation>
    <scope>NUCLEOTIDE SEQUENCE [LARGE SCALE GENOMIC DNA]</scope>
    <source>
        <strain evidence="20 21">XD80</strain>
    </source>
</reference>
<dbReference type="Pfam" id="PF02142">
    <property type="entry name" value="MGS"/>
    <property type="match status" value="1"/>
</dbReference>
<feature type="binding site" evidence="17">
    <location>
        <position position="820"/>
    </location>
    <ligand>
        <name>Mg(2+)</name>
        <dbReference type="ChEBI" id="CHEBI:18420"/>
        <label>3</label>
    </ligand>
</feature>
<keyword evidence="13" id="KW-0464">Manganese</keyword>
<evidence type="ECO:0000256" key="5">
    <source>
        <dbReference type="ARBA" id="ARBA00022598"/>
    </source>
</evidence>
<dbReference type="InterPro" id="IPR005483">
    <property type="entry name" value="CPSase_dom"/>
</dbReference>
<evidence type="ECO:0000256" key="12">
    <source>
        <dbReference type="ARBA" id="ARBA00022975"/>
    </source>
</evidence>
<dbReference type="UniPathway" id="UPA00068">
    <property type="reaction ID" value="UER00171"/>
</dbReference>
<name>A0A1Q8Q675_9BACI</name>
<evidence type="ECO:0000256" key="13">
    <source>
        <dbReference type="ARBA" id="ARBA00023211"/>
    </source>
</evidence>
<dbReference type="Pfam" id="PF02786">
    <property type="entry name" value="CPSase_L_D2"/>
    <property type="match status" value="2"/>
</dbReference>
<dbReference type="InterPro" id="IPR005480">
    <property type="entry name" value="CPSase_lsu_oligo"/>
</dbReference>
<feature type="binding site" evidence="17">
    <location>
        <position position="169"/>
    </location>
    <ligand>
        <name>ATP</name>
        <dbReference type="ChEBI" id="CHEBI:30616"/>
        <label>1</label>
    </ligand>
</feature>
<keyword evidence="4 17" id="KW-0055">Arginine biosynthesis</keyword>
<keyword evidence="6 17" id="KW-0028">Amino-acid biosynthesis</keyword>
<dbReference type="GO" id="GO:0005524">
    <property type="term" value="F:ATP binding"/>
    <property type="evidence" value="ECO:0007669"/>
    <property type="project" value="UniProtKB-UniRule"/>
</dbReference>
<feature type="binding site" evidence="17">
    <location>
        <position position="748"/>
    </location>
    <ligand>
        <name>ATP</name>
        <dbReference type="ChEBI" id="CHEBI:30616"/>
        <label>2</label>
    </ligand>
</feature>
<dbReference type="HAMAP" id="MF_01210_A">
    <property type="entry name" value="CPSase_L_chain_A"/>
    <property type="match status" value="1"/>
</dbReference>
<comment type="catalytic activity">
    <reaction evidence="15 17">
        <text>hydrogencarbonate + L-glutamine + 2 ATP + H2O = carbamoyl phosphate + L-glutamate + 2 ADP + phosphate + 2 H(+)</text>
        <dbReference type="Rhea" id="RHEA:18633"/>
        <dbReference type="ChEBI" id="CHEBI:15377"/>
        <dbReference type="ChEBI" id="CHEBI:15378"/>
        <dbReference type="ChEBI" id="CHEBI:17544"/>
        <dbReference type="ChEBI" id="CHEBI:29985"/>
        <dbReference type="ChEBI" id="CHEBI:30616"/>
        <dbReference type="ChEBI" id="CHEBI:43474"/>
        <dbReference type="ChEBI" id="CHEBI:58228"/>
        <dbReference type="ChEBI" id="CHEBI:58359"/>
        <dbReference type="ChEBI" id="CHEBI:456216"/>
        <dbReference type="EC" id="6.3.5.5"/>
    </reaction>
</comment>
<feature type="binding site" evidence="17">
    <location>
        <position position="820"/>
    </location>
    <ligand>
        <name>Mn(2+)</name>
        <dbReference type="ChEBI" id="CHEBI:29035"/>
        <label>3</label>
    </ligand>
</feature>
<evidence type="ECO:0000256" key="3">
    <source>
        <dbReference type="ARBA" id="ARBA00009799"/>
    </source>
</evidence>
<feature type="binding site" evidence="17">
    <location>
        <position position="780"/>
    </location>
    <ligand>
        <name>ATP</name>
        <dbReference type="ChEBI" id="CHEBI:30616"/>
        <label>2</label>
    </ligand>
</feature>
<comment type="subunit">
    <text evidence="17">Composed of two chains; the small (or glutamine) chain promotes the hydrolysis of glutamine to ammonia, which is used by the large (or ammonia) chain to synthesize carbamoyl phosphate. Tetramer of heterodimers (alpha,beta)4.</text>
</comment>
<feature type="binding site" evidence="17">
    <location>
        <position position="752"/>
    </location>
    <ligand>
        <name>ATP</name>
        <dbReference type="ChEBI" id="CHEBI:30616"/>
        <label>2</label>
    </ligand>
</feature>
<feature type="binding site" evidence="17">
    <location>
        <position position="300"/>
    </location>
    <ligand>
        <name>Mn(2+)</name>
        <dbReference type="ChEBI" id="CHEBI:29035"/>
        <label>2</label>
    </ligand>
</feature>
<dbReference type="PANTHER" id="PTHR11405">
    <property type="entry name" value="CARBAMOYLTRANSFERASE FAMILY MEMBER"/>
    <property type="match status" value="1"/>
</dbReference>
<keyword evidence="7" id="KW-0479">Metal-binding</keyword>
<dbReference type="NCBIfam" id="TIGR01369">
    <property type="entry name" value="CPSaseII_lrg"/>
    <property type="match status" value="1"/>
</dbReference>
<feature type="binding site" evidence="17">
    <location>
        <position position="298"/>
    </location>
    <ligand>
        <name>Mg(2+)</name>
        <dbReference type="ChEBI" id="CHEBI:18420"/>
        <label>2</label>
    </ligand>
</feature>
<comment type="caution">
    <text evidence="17">Lacks conserved residue(s) required for the propagation of feature annotation.</text>
</comment>
<dbReference type="GO" id="GO:0005737">
    <property type="term" value="C:cytoplasm"/>
    <property type="evidence" value="ECO:0007669"/>
    <property type="project" value="TreeGrafter"/>
</dbReference>
<feature type="binding site" evidence="17">
    <location>
        <position position="208"/>
    </location>
    <ligand>
        <name>ATP</name>
        <dbReference type="ChEBI" id="CHEBI:30616"/>
        <label>1</label>
    </ligand>
</feature>
<dbReference type="GO" id="GO:0006526">
    <property type="term" value="P:L-arginine biosynthetic process"/>
    <property type="evidence" value="ECO:0007669"/>
    <property type="project" value="UniProtKB-UniRule"/>
</dbReference>
<dbReference type="GO" id="GO:0006541">
    <property type="term" value="P:glutamine metabolic process"/>
    <property type="evidence" value="ECO:0007669"/>
    <property type="project" value="TreeGrafter"/>
</dbReference>
<evidence type="ECO:0000256" key="2">
    <source>
        <dbReference type="ARBA" id="ARBA00005077"/>
    </source>
</evidence>
<dbReference type="FunFam" id="3.40.50.1380:FF:000011">
    <property type="entry name" value="Carbamoyl-phosphate synthase large chain"/>
    <property type="match status" value="1"/>
</dbReference>
<feature type="binding site" evidence="17">
    <location>
        <position position="298"/>
    </location>
    <ligand>
        <name>Mn(2+)</name>
        <dbReference type="ChEBI" id="CHEBI:29035"/>
        <label>1</label>
    </ligand>
</feature>
<keyword evidence="21" id="KW-1185">Reference proteome</keyword>
<feature type="binding site" evidence="17">
    <location>
        <position position="834"/>
    </location>
    <ligand>
        <name>Mn(2+)</name>
        <dbReference type="ChEBI" id="CHEBI:29035"/>
        <label>4</label>
    </ligand>
</feature>
<dbReference type="FunFam" id="3.40.50.20:FF:000001">
    <property type="entry name" value="Carbamoyl-phosphate synthase large chain"/>
    <property type="match status" value="2"/>
</dbReference>
<keyword evidence="10 17" id="KW-0067">ATP-binding</keyword>
<comment type="cofactor">
    <cofactor evidence="17">
        <name>Mg(2+)</name>
        <dbReference type="ChEBI" id="CHEBI:18420"/>
    </cofactor>
    <cofactor evidence="17">
        <name>Mn(2+)</name>
        <dbReference type="ChEBI" id="CHEBI:29035"/>
    </cofactor>
    <text evidence="17">Binds 4 Mg(2+) or Mn(2+) ions per subunit.</text>
</comment>
<dbReference type="Gene3D" id="1.10.1030.10">
    <property type="entry name" value="Carbamoyl-phosphate synthetase, large subunit oligomerisation domain"/>
    <property type="match status" value="1"/>
</dbReference>
<comment type="function">
    <text evidence="16">Small subunit of the glutamine-dependent carbamoyl phosphate synthetase (CPSase). CPSase catalyzes the formation of carbamoyl phosphate from the ammonia moiety of glutamine, carbonate, and phosphate donated by ATP, constituting the first step of the biosynthetic pathway leading to pyrimidine nucleotides. The large subunit (synthetase) binds the substrates ammonia (free or transferred from glutamine from the small subunit), hydrogencarbonate and ATP and carries out an ATP-coupled ligase reaction, activating hydrogencarbonate by forming carboxy phosphate which reacts with ammonia to form carbamoyl phosphate.</text>
</comment>
<dbReference type="SUPFAM" id="SSF56059">
    <property type="entry name" value="Glutathione synthetase ATP-binding domain-like"/>
    <property type="match status" value="2"/>
</dbReference>
<feature type="binding site" evidence="17">
    <location>
        <position position="746"/>
    </location>
    <ligand>
        <name>ATP</name>
        <dbReference type="ChEBI" id="CHEBI:30616"/>
        <label>2</label>
    </ligand>
</feature>
<feature type="binding site" evidence="17">
    <location>
        <position position="820"/>
    </location>
    <ligand>
        <name>ATP</name>
        <dbReference type="ChEBI" id="CHEBI:30616"/>
        <label>2</label>
    </ligand>
</feature>
<dbReference type="InterPro" id="IPR005479">
    <property type="entry name" value="CPAse_ATP-bd"/>
</dbReference>
<dbReference type="SUPFAM" id="SSF48108">
    <property type="entry name" value="Carbamoyl phosphate synthetase, large subunit connection domain"/>
    <property type="match status" value="1"/>
</dbReference>
<dbReference type="InterPro" id="IPR011761">
    <property type="entry name" value="ATP-grasp"/>
</dbReference>
<dbReference type="InterPro" id="IPR013815">
    <property type="entry name" value="ATP_grasp_subdomain_1"/>
</dbReference>
<feature type="region of interest" description="Allosteric domain" evidence="17">
    <location>
        <begin position="930"/>
        <end position="1068"/>
    </location>
</feature>
<feature type="binding site" evidence="17">
    <location>
        <position position="284"/>
    </location>
    <ligand>
        <name>Mg(2+)</name>
        <dbReference type="ChEBI" id="CHEBI:18420"/>
        <label>1</label>
    </ligand>
</feature>
<accession>A0A1Q8Q675</accession>
<evidence type="ECO:0000256" key="8">
    <source>
        <dbReference type="ARBA" id="ARBA00022737"/>
    </source>
</evidence>
<evidence type="ECO:0000256" key="4">
    <source>
        <dbReference type="ARBA" id="ARBA00022571"/>
    </source>
</evidence>
<dbReference type="InterPro" id="IPR006275">
    <property type="entry name" value="CPSase_lsu"/>
</dbReference>
<dbReference type="EC" id="6.3.4.16" evidence="17"/>
<keyword evidence="5 17" id="KW-0436">Ligase</keyword>
<dbReference type="PROSITE" id="PS50975">
    <property type="entry name" value="ATP_GRASP"/>
    <property type="match status" value="2"/>
</dbReference>
<keyword evidence="11" id="KW-0460">Magnesium</keyword>
<dbReference type="PROSITE" id="PS51855">
    <property type="entry name" value="MGS"/>
    <property type="match status" value="1"/>
</dbReference>
<evidence type="ECO:0000256" key="11">
    <source>
        <dbReference type="ARBA" id="ARBA00022842"/>
    </source>
</evidence>
<comment type="similarity">
    <text evidence="3 17">Belongs to the CarB family.</text>
</comment>
<dbReference type="EC" id="6.3.5.5" evidence="17"/>
<organism evidence="20 21">
    <name type="scientific">Domibacillus antri</name>
    <dbReference type="NCBI Taxonomy" id="1714264"/>
    <lineage>
        <taxon>Bacteria</taxon>
        <taxon>Bacillati</taxon>
        <taxon>Bacillota</taxon>
        <taxon>Bacilli</taxon>
        <taxon>Bacillales</taxon>
        <taxon>Bacillaceae</taxon>
        <taxon>Domibacillus</taxon>
    </lineage>
</organism>
<dbReference type="InterPro" id="IPR016185">
    <property type="entry name" value="PreATP-grasp_dom_sf"/>
</dbReference>
<comment type="cofactor">
    <cofactor evidence="1">
        <name>Mn(2+)</name>
        <dbReference type="ChEBI" id="CHEBI:29035"/>
    </cofactor>
</comment>
<dbReference type="PROSITE" id="PS00867">
    <property type="entry name" value="CPSASE_2"/>
    <property type="match status" value="2"/>
</dbReference>
<feature type="binding site" evidence="17">
    <location>
        <position position="298"/>
    </location>
    <ligand>
        <name>Mn(2+)</name>
        <dbReference type="ChEBI" id="CHEBI:29035"/>
        <label>2</label>
    </ligand>
</feature>
<dbReference type="FunFam" id="3.30.1490.20:FF:000001">
    <property type="entry name" value="Carbamoyl-phosphate synthase large chain"/>
    <property type="match status" value="1"/>
</dbReference>
<dbReference type="HAMAP" id="MF_01210_B">
    <property type="entry name" value="CPSase_L_chain_B"/>
    <property type="match status" value="1"/>
</dbReference>
<dbReference type="Gene3D" id="3.40.50.1380">
    <property type="entry name" value="Methylglyoxal synthase-like domain"/>
    <property type="match status" value="1"/>
</dbReference>
<comment type="pathway">
    <text evidence="2 17">Amino-acid biosynthesis; L-arginine biosynthesis; carbamoyl phosphate from bicarbonate: step 1/1.</text>
</comment>
<dbReference type="SUPFAM" id="SSF52335">
    <property type="entry name" value="Methylglyoxal synthase-like"/>
    <property type="match status" value="1"/>
</dbReference>
<dbReference type="InterPro" id="IPR036914">
    <property type="entry name" value="MGS-like_dom_sf"/>
</dbReference>
<dbReference type="CDD" id="cd01424">
    <property type="entry name" value="MGS_CPS_II"/>
    <property type="match status" value="1"/>
</dbReference>
<feature type="binding site" evidence="17">
    <location>
        <position position="707"/>
    </location>
    <ligand>
        <name>ATP</name>
        <dbReference type="ChEBI" id="CHEBI:30616"/>
        <label>2</label>
    </ligand>
</feature>
<feature type="binding site" evidence="17">
    <location>
        <position position="832"/>
    </location>
    <ligand>
        <name>ATP</name>
        <dbReference type="ChEBI" id="CHEBI:30616"/>
        <label>2</label>
    </ligand>
</feature>
<dbReference type="PANTHER" id="PTHR11405:SF53">
    <property type="entry name" value="CARBAMOYL-PHOSPHATE SYNTHASE [AMMONIA], MITOCHONDRIAL"/>
    <property type="match status" value="1"/>
</dbReference>
<feature type="binding site" evidence="17">
    <location>
        <position position="129"/>
    </location>
    <ligand>
        <name>ATP</name>
        <dbReference type="ChEBI" id="CHEBI:30616"/>
        <label>1</label>
    </ligand>
</feature>
<dbReference type="Proteomes" id="UP000185568">
    <property type="component" value="Unassembled WGS sequence"/>
</dbReference>
<evidence type="ECO:0000256" key="10">
    <source>
        <dbReference type="ARBA" id="ARBA00022840"/>
    </source>
</evidence>
<dbReference type="SUPFAM" id="SSF52440">
    <property type="entry name" value="PreATP-grasp domain"/>
    <property type="match status" value="2"/>
</dbReference>
<dbReference type="GO" id="GO:0004088">
    <property type="term" value="F:carbamoyl-phosphate synthase (glutamine-hydrolyzing) activity"/>
    <property type="evidence" value="ECO:0007669"/>
    <property type="project" value="UniProtKB-UniRule"/>
</dbReference>
<feature type="binding site" evidence="17">
    <location>
        <position position="210"/>
    </location>
    <ligand>
        <name>ATP</name>
        <dbReference type="ChEBI" id="CHEBI:30616"/>
        <label>1</label>
    </ligand>
</feature>
<dbReference type="Gene3D" id="3.40.50.20">
    <property type="match status" value="2"/>
</dbReference>
<feature type="binding site" evidence="17">
    <location>
        <position position="241"/>
    </location>
    <ligand>
        <name>ATP</name>
        <dbReference type="ChEBI" id="CHEBI:30616"/>
        <label>1</label>
    </ligand>
</feature>
<evidence type="ECO:0000259" key="19">
    <source>
        <dbReference type="PROSITE" id="PS51855"/>
    </source>
</evidence>
<feature type="binding site" evidence="17">
    <location>
        <position position="215"/>
    </location>
    <ligand>
        <name>ATP</name>
        <dbReference type="ChEBI" id="CHEBI:30616"/>
        <label>1</label>
    </ligand>
</feature>
<evidence type="ECO:0000256" key="15">
    <source>
        <dbReference type="ARBA" id="ARBA00048816"/>
    </source>
</evidence>
<dbReference type="RefSeq" id="WP_075398184.1">
    <property type="nucleotide sequence ID" value="NZ_MSDU01000014.1"/>
</dbReference>
<dbReference type="InterPro" id="IPR036897">
    <property type="entry name" value="CarbamoylP_synth_lsu_oligo_sf"/>
</dbReference>
<keyword evidence="8 17" id="KW-0677">Repeat</keyword>
<feature type="domain" description="ATP-grasp" evidence="18">
    <location>
        <begin position="671"/>
        <end position="861"/>
    </location>
</feature>
<evidence type="ECO:0000259" key="18">
    <source>
        <dbReference type="PROSITE" id="PS50975"/>
    </source>
</evidence>
<dbReference type="STRING" id="1714264.BTO30_07935"/>
<comment type="caution">
    <text evidence="20">The sequence shown here is derived from an EMBL/GenBank/DDBJ whole genome shotgun (WGS) entry which is preliminary data.</text>
</comment>
<keyword evidence="9 17" id="KW-0547">Nucleotide-binding</keyword>
<dbReference type="PROSITE" id="PS00866">
    <property type="entry name" value="CPSASE_1"/>
    <property type="match status" value="2"/>
</dbReference>
<evidence type="ECO:0000256" key="6">
    <source>
        <dbReference type="ARBA" id="ARBA00022605"/>
    </source>
</evidence>
<dbReference type="OrthoDB" id="9804197at2"/>
<dbReference type="NCBIfam" id="NF003671">
    <property type="entry name" value="PRK05294.1"/>
    <property type="match status" value="1"/>
</dbReference>
<feature type="binding site" evidence="17">
    <location>
        <position position="175"/>
    </location>
    <ligand>
        <name>ATP</name>
        <dbReference type="ChEBI" id="CHEBI:30616"/>
        <label>1</label>
    </ligand>
</feature>
<evidence type="ECO:0000313" key="21">
    <source>
        <dbReference type="Proteomes" id="UP000185568"/>
    </source>
</evidence>
<feature type="domain" description="ATP-grasp" evidence="18">
    <location>
        <begin position="133"/>
        <end position="327"/>
    </location>
</feature>
<dbReference type="NCBIfam" id="NF009455">
    <property type="entry name" value="PRK12815.1"/>
    <property type="match status" value="1"/>
</dbReference>
<dbReference type="SMART" id="SM01096">
    <property type="entry name" value="CPSase_L_D3"/>
    <property type="match status" value="1"/>
</dbReference>
<evidence type="ECO:0000313" key="20">
    <source>
        <dbReference type="EMBL" id="OLN22843.1"/>
    </source>
</evidence>
<comment type="function">
    <text evidence="17">Large subunit of the glutamine-dependent carbamoyl phosphate synthetase (CPSase). CPSase catalyzes the formation of carbamoyl phosphate from the ammonia moiety of glutamine, carbonate, and phosphate donated by ATP, constituting the first step of 2 biosynthetic pathways, one leading to arginine and/or urea and the other to pyrimidine nucleotides. The large subunit (synthetase) binds the substrates ammonia (free or transferred from glutamine from the small subunit), hydrogencarbonate and ATP and carries out an ATP-coupled ligase reaction, activating hydrogencarbonate by forming carboxy phosphate which reacts with ammonia to form carbamoyl phosphate.</text>
</comment>
<feature type="binding site" evidence="17">
    <location>
        <position position="777"/>
    </location>
    <ligand>
        <name>ATP</name>
        <dbReference type="ChEBI" id="CHEBI:30616"/>
        <label>2</label>
    </ligand>
</feature>
<dbReference type="GO" id="GO:0044205">
    <property type="term" value="P:'de novo' UMP biosynthetic process"/>
    <property type="evidence" value="ECO:0007669"/>
    <property type="project" value="UniProtKB-UniRule"/>
</dbReference>
<evidence type="ECO:0000256" key="9">
    <source>
        <dbReference type="ARBA" id="ARBA00022741"/>
    </source>
</evidence>
<feature type="binding site" evidence="17">
    <location>
        <position position="834"/>
    </location>
    <ligand>
        <name>Mg(2+)</name>
        <dbReference type="ChEBI" id="CHEBI:18420"/>
        <label>4</label>
    </ligand>
</feature>
<protein>
    <recommendedName>
        <fullName evidence="17">Carbamoyl phosphate synthase large chain</fullName>
        <ecNumber evidence="17">6.3.4.16</ecNumber>
        <ecNumber evidence="17">6.3.5.5</ecNumber>
    </recommendedName>
    <alternativeName>
        <fullName evidence="17">Carbamoyl phosphate synthetase ammonia chain</fullName>
    </alternativeName>
</protein>
<feature type="binding site" evidence="17">
    <location>
        <position position="176"/>
    </location>
    <ligand>
        <name>ATP</name>
        <dbReference type="ChEBI" id="CHEBI:30616"/>
        <label>1</label>
    </ligand>
</feature>
<feature type="binding site" evidence="17">
    <location>
        <position position="779"/>
    </location>
    <ligand>
        <name>ATP</name>
        <dbReference type="ChEBI" id="CHEBI:30616"/>
        <label>2</label>
    </ligand>
</feature>
<dbReference type="FunFam" id="3.30.470.20:FF:000026">
    <property type="entry name" value="Carbamoyl-phosphate synthase large chain"/>
    <property type="match status" value="1"/>
</dbReference>
<comment type="domain">
    <text evidence="17">The large subunit is composed of 2 ATP-grasp domains that are involved in binding the 2 ATP molecules needed for carbamoyl phosphate synthesis. The N-terminal ATP-grasp domain (referred to as the carboxyphosphate synthetic component) catalyzes the ATP-dependent phosphorylation of hydrogencarbonate to carboxyphosphate and the subsequent nucleophilic attack by ammonia to form a carbamate intermediate. The C-terminal ATP-grasp domain (referred to as the carbamoyl phosphate synthetic component) then catalyzes the phosphorylation of carbamate with the second ATP to form the end product carbamoyl phosphate. The reactive and unstable enzyme intermediates are sequentially channeled from one active site to the next through the interior of the protein over a distance of at least 96 A.</text>
</comment>
<dbReference type="InterPro" id="IPR033937">
    <property type="entry name" value="MGS_CPS_CarB"/>
</dbReference>
<dbReference type="GO" id="GO:0046872">
    <property type="term" value="F:metal ion binding"/>
    <property type="evidence" value="ECO:0007669"/>
    <property type="project" value="UniProtKB-KW"/>
</dbReference>
<dbReference type="InterPro" id="IPR058047">
    <property type="entry name" value="CPSase_preATP-grasp"/>
</dbReference>
<dbReference type="Pfam" id="PF02787">
    <property type="entry name" value="CPSase_L_D3"/>
    <property type="match status" value="1"/>
</dbReference>
<feature type="binding site" evidence="17">
    <location>
        <position position="832"/>
    </location>
    <ligand>
        <name>Mn(2+)</name>
        <dbReference type="ChEBI" id="CHEBI:29035"/>
        <label>3</label>
    </ligand>
</feature>
<gene>
    <name evidence="17" type="primary">carB</name>
    <name evidence="20" type="ORF">BTO30_07935</name>
</gene>
<dbReference type="PRINTS" id="PR00098">
    <property type="entry name" value="CPSASE"/>
</dbReference>
<evidence type="ECO:0000256" key="7">
    <source>
        <dbReference type="ARBA" id="ARBA00022723"/>
    </source>
</evidence>
<feature type="region of interest" description="Carboxyphosphate synthetic domain" evidence="17">
    <location>
        <begin position="1"/>
        <end position="401"/>
    </location>
</feature>
<evidence type="ECO:0000256" key="14">
    <source>
        <dbReference type="ARBA" id="ARBA00047359"/>
    </source>
</evidence>